<accession>A0A2W7TUV8</accession>
<dbReference type="InterPro" id="IPR020846">
    <property type="entry name" value="MFS_dom"/>
</dbReference>
<dbReference type="PROSITE" id="PS50850">
    <property type="entry name" value="MFS"/>
    <property type="match status" value="1"/>
</dbReference>
<feature type="transmembrane region" description="Helical" evidence="4">
    <location>
        <begin position="279"/>
        <end position="295"/>
    </location>
</feature>
<dbReference type="EMBL" id="QKXH01000007">
    <property type="protein sequence ID" value="PZX93176.1"/>
    <property type="molecule type" value="Genomic_DNA"/>
</dbReference>
<feature type="transmembrane region" description="Helical" evidence="4">
    <location>
        <begin position="12"/>
        <end position="32"/>
    </location>
</feature>
<feature type="transmembrane region" description="Helical" evidence="4">
    <location>
        <begin position="167"/>
        <end position="186"/>
    </location>
</feature>
<evidence type="ECO:0000256" key="1">
    <source>
        <dbReference type="ARBA" id="ARBA00022692"/>
    </source>
</evidence>
<dbReference type="AlphaFoldDB" id="A0A2W7TUV8"/>
<keyword evidence="2 4" id="KW-1133">Transmembrane helix</keyword>
<evidence type="ECO:0000256" key="2">
    <source>
        <dbReference type="ARBA" id="ARBA00022989"/>
    </source>
</evidence>
<dbReference type="RefSeq" id="WP_111410457.1">
    <property type="nucleotide sequence ID" value="NZ_QKXH01000007.1"/>
</dbReference>
<organism evidence="6 7">
    <name type="scientific">Flavobacterium aquariorum</name>
    <dbReference type="NCBI Taxonomy" id="2217670"/>
    <lineage>
        <taxon>Bacteria</taxon>
        <taxon>Pseudomonadati</taxon>
        <taxon>Bacteroidota</taxon>
        <taxon>Flavobacteriia</taxon>
        <taxon>Flavobacteriales</taxon>
        <taxon>Flavobacteriaceae</taxon>
        <taxon>Flavobacterium</taxon>
    </lineage>
</organism>
<dbReference type="CDD" id="cd17370">
    <property type="entry name" value="MFS_MJ1317_like"/>
    <property type="match status" value="1"/>
</dbReference>
<dbReference type="SUPFAM" id="SSF103473">
    <property type="entry name" value="MFS general substrate transporter"/>
    <property type="match status" value="1"/>
</dbReference>
<feature type="domain" description="Major facilitator superfamily (MFS) profile" evidence="5">
    <location>
        <begin position="10"/>
        <end position="392"/>
    </location>
</feature>
<feature type="transmembrane region" description="Helical" evidence="4">
    <location>
        <begin position="80"/>
        <end position="103"/>
    </location>
</feature>
<evidence type="ECO:0000256" key="3">
    <source>
        <dbReference type="ARBA" id="ARBA00023136"/>
    </source>
</evidence>
<evidence type="ECO:0000259" key="5">
    <source>
        <dbReference type="PROSITE" id="PS50850"/>
    </source>
</evidence>
<feature type="transmembrane region" description="Helical" evidence="4">
    <location>
        <begin position="142"/>
        <end position="161"/>
    </location>
</feature>
<dbReference type="PANTHER" id="PTHR23518">
    <property type="entry name" value="C-METHYLTRANSFERASE"/>
    <property type="match status" value="1"/>
</dbReference>
<feature type="transmembrane region" description="Helical" evidence="4">
    <location>
        <begin position="39"/>
        <end position="60"/>
    </location>
</feature>
<sequence>MKLFKSISRTVWILSLISLFTDTASEMLYPIMPIYLKTIGFSIVLIGVLEGFAEALAGLSKGYFGELSDNSGKRVPFVQLGYALSSISKPMMAIFTFPIWIFFSRAMDRFGKGIRTGARDAILSDEATTETKGKIFGFHRSMDTFGAVLGPSLAILYLYFYPQHYKTLFYIAFVPGLLAIMASFFLKDKNKKSLPEVKATSFFSFLKYWKTSPLQYRKIVIGLLAFAVFNSSDVFLVLKAKQLGLSDISVIGIYIFYNLVYALSAFPLGFYADKIGLKKMFIFGLFLFSIVYFGMALSTNIYIIASLFFIYGVYGAATEGVSKAWISNVSDKKDTATAIGTYSAFQSICAMIASSLAGFIWYEFGANTTFVVTAIATVIVIAYFLFFNEYPKKTI</sequence>
<dbReference type="Gene3D" id="1.20.1250.20">
    <property type="entry name" value="MFS general substrate transporter like domains"/>
    <property type="match status" value="2"/>
</dbReference>
<gene>
    <name evidence="6" type="ORF">DOS84_12545</name>
</gene>
<dbReference type="InterPro" id="IPR036259">
    <property type="entry name" value="MFS_trans_sf"/>
</dbReference>
<feature type="transmembrane region" description="Helical" evidence="4">
    <location>
        <begin position="342"/>
        <end position="362"/>
    </location>
</feature>
<proteinExistence type="predicted"/>
<reference evidence="6 7" key="1">
    <citation type="submission" date="2018-06" db="EMBL/GenBank/DDBJ databases">
        <title>Flavobacterium sp IMCC34762, genome.</title>
        <authorList>
            <person name="Joung Y."/>
            <person name="Cho J."/>
            <person name="Song J."/>
        </authorList>
    </citation>
    <scope>NUCLEOTIDE SEQUENCE [LARGE SCALE GENOMIC DNA]</scope>
    <source>
        <strain evidence="6 7">IMCC34762</strain>
    </source>
</reference>
<dbReference type="PANTHER" id="PTHR23518:SF2">
    <property type="entry name" value="MAJOR FACILITATOR SUPERFAMILY TRANSPORTER"/>
    <property type="match status" value="1"/>
</dbReference>
<dbReference type="Proteomes" id="UP000249177">
    <property type="component" value="Unassembled WGS sequence"/>
</dbReference>
<name>A0A2W7TUV8_9FLAO</name>
<dbReference type="Pfam" id="PF07690">
    <property type="entry name" value="MFS_1"/>
    <property type="match status" value="1"/>
</dbReference>
<comment type="caution">
    <text evidence="6">The sequence shown here is derived from an EMBL/GenBank/DDBJ whole genome shotgun (WGS) entry which is preliminary data.</text>
</comment>
<dbReference type="InterPro" id="IPR011701">
    <property type="entry name" value="MFS"/>
</dbReference>
<protein>
    <submittedName>
        <fullName evidence="6">MFS transporter</fullName>
    </submittedName>
</protein>
<feature type="transmembrane region" description="Helical" evidence="4">
    <location>
        <begin position="368"/>
        <end position="387"/>
    </location>
</feature>
<dbReference type="OrthoDB" id="9803985at2"/>
<feature type="transmembrane region" description="Helical" evidence="4">
    <location>
        <begin position="250"/>
        <end position="272"/>
    </location>
</feature>
<keyword evidence="7" id="KW-1185">Reference proteome</keyword>
<evidence type="ECO:0000313" key="7">
    <source>
        <dbReference type="Proteomes" id="UP000249177"/>
    </source>
</evidence>
<keyword evidence="3 4" id="KW-0472">Membrane</keyword>
<evidence type="ECO:0000256" key="4">
    <source>
        <dbReference type="SAM" id="Phobius"/>
    </source>
</evidence>
<dbReference type="GO" id="GO:0022857">
    <property type="term" value="F:transmembrane transporter activity"/>
    <property type="evidence" value="ECO:0007669"/>
    <property type="project" value="InterPro"/>
</dbReference>
<keyword evidence="1 4" id="KW-0812">Transmembrane</keyword>
<evidence type="ECO:0000313" key="6">
    <source>
        <dbReference type="EMBL" id="PZX93176.1"/>
    </source>
</evidence>
<feature type="transmembrane region" description="Helical" evidence="4">
    <location>
        <begin position="219"/>
        <end position="238"/>
    </location>
</feature>